<dbReference type="EMBL" id="KN828624">
    <property type="protein sequence ID" value="KIK74714.1"/>
    <property type="molecule type" value="Genomic_DNA"/>
</dbReference>
<dbReference type="HOGENOM" id="CLU_155624_0_2_1"/>
<evidence type="ECO:0000313" key="1">
    <source>
        <dbReference type="EMBL" id="KIK74714.1"/>
    </source>
</evidence>
<accession>A0A0D0D400</accession>
<dbReference type="Proteomes" id="UP000054538">
    <property type="component" value="Unassembled WGS sequence"/>
</dbReference>
<proteinExistence type="predicted"/>
<organism evidence="1 2">
    <name type="scientific">Paxillus rubicundulus Ve08.2h10</name>
    <dbReference type="NCBI Taxonomy" id="930991"/>
    <lineage>
        <taxon>Eukaryota</taxon>
        <taxon>Fungi</taxon>
        <taxon>Dikarya</taxon>
        <taxon>Basidiomycota</taxon>
        <taxon>Agaricomycotina</taxon>
        <taxon>Agaricomycetes</taxon>
        <taxon>Agaricomycetidae</taxon>
        <taxon>Boletales</taxon>
        <taxon>Paxilineae</taxon>
        <taxon>Paxillaceae</taxon>
        <taxon>Paxillus</taxon>
    </lineage>
</organism>
<reference evidence="1 2" key="1">
    <citation type="submission" date="2014-04" db="EMBL/GenBank/DDBJ databases">
        <authorList>
            <consortium name="DOE Joint Genome Institute"/>
            <person name="Kuo A."/>
            <person name="Kohler A."/>
            <person name="Jargeat P."/>
            <person name="Nagy L.G."/>
            <person name="Floudas D."/>
            <person name="Copeland A."/>
            <person name="Barry K.W."/>
            <person name="Cichocki N."/>
            <person name="Veneault-Fourrey C."/>
            <person name="LaButti K."/>
            <person name="Lindquist E.A."/>
            <person name="Lipzen A."/>
            <person name="Lundell T."/>
            <person name="Morin E."/>
            <person name="Murat C."/>
            <person name="Sun H."/>
            <person name="Tunlid A."/>
            <person name="Henrissat B."/>
            <person name="Grigoriev I.V."/>
            <person name="Hibbett D.S."/>
            <person name="Martin F."/>
            <person name="Nordberg H.P."/>
            <person name="Cantor M.N."/>
            <person name="Hua S.X."/>
        </authorList>
    </citation>
    <scope>NUCLEOTIDE SEQUENCE [LARGE SCALE GENOMIC DNA]</scope>
    <source>
        <strain evidence="1 2">Ve08.2h10</strain>
    </source>
</reference>
<dbReference type="InParanoid" id="A0A0D0D400"/>
<gene>
    <name evidence="1" type="ORF">PAXRUDRAFT_174871</name>
</gene>
<name>A0A0D0D400_9AGAM</name>
<dbReference type="AlphaFoldDB" id="A0A0D0D400"/>
<reference evidence="2" key="2">
    <citation type="submission" date="2015-01" db="EMBL/GenBank/DDBJ databases">
        <title>Evolutionary Origins and Diversification of the Mycorrhizal Mutualists.</title>
        <authorList>
            <consortium name="DOE Joint Genome Institute"/>
            <consortium name="Mycorrhizal Genomics Consortium"/>
            <person name="Kohler A."/>
            <person name="Kuo A."/>
            <person name="Nagy L.G."/>
            <person name="Floudas D."/>
            <person name="Copeland A."/>
            <person name="Barry K.W."/>
            <person name="Cichocki N."/>
            <person name="Veneault-Fourrey C."/>
            <person name="LaButti K."/>
            <person name="Lindquist E.A."/>
            <person name="Lipzen A."/>
            <person name="Lundell T."/>
            <person name="Morin E."/>
            <person name="Murat C."/>
            <person name="Riley R."/>
            <person name="Ohm R."/>
            <person name="Sun H."/>
            <person name="Tunlid A."/>
            <person name="Henrissat B."/>
            <person name="Grigoriev I.V."/>
            <person name="Hibbett D.S."/>
            <person name="Martin F."/>
        </authorList>
    </citation>
    <scope>NUCLEOTIDE SEQUENCE [LARGE SCALE GENOMIC DNA]</scope>
    <source>
        <strain evidence="2">Ve08.2h10</strain>
    </source>
</reference>
<dbReference type="OrthoDB" id="1607513at2759"/>
<protein>
    <submittedName>
        <fullName evidence="1">Unplaced genomic scaffold scaffold_3802, whole genome shotgun sequence</fullName>
    </submittedName>
</protein>
<evidence type="ECO:0000313" key="2">
    <source>
        <dbReference type="Proteomes" id="UP000054538"/>
    </source>
</evidence>
<sequence>QIAPGQISHTANIWSNDNCCPFLAMTAHWISEEPSTGTLKHKSVLLTFHRIHRDHSGKLLAKTILYLLDRAKTTAKVIVPLA</sequence>
<keyword evidence="2" id="KW-1185">Reference proteome</keyword>
<feature type="non-terminal residue" evidence="1">
    <location>
        <position position="1"/>
    </location>
</feature>